<proteinExistence type="predicted"/>
<comment type="caution">
    <text evidence="3">The sequence shown here is derived from an EMBL/GenBank/DDBJ whole genome shotgun (WGS) entry which is preliminary data.</text>
</comment>
<evidence type="ECO:0000313" key="3">
    <source>
        <dbReference type="EMBL" id="PZX17672.1"/>
    </source>
</evidence>
<dbReference type="PANTHER" id="PTHR36919:SF2">
    <property type="entry name" value="BLL6627 PROTEIN"/>
    <property type="match status" value="1"/>
</dbReference>
<dbReference type="AlphaFoldDB" id="A0A2W7P2K5"/>
<name>A0A2W7P2K5_9RHOB</name>
<dbReference type="Pfam" id="PF09917">
    <property type="entry name" value="DUF2147"/>
    <property type="match status" value="1"/>
</dbReference>
<evidence type="ECO:0000256" key="1">
    <source>
        <dbReference type="SAM" id="SignalP"/>
    </source>
</evidence>
<evidence type="ECO:0000259" key="2">
    <source>
        <dbReference type="Pfam" id="PF09917"/>
    </source>
</evidence>
<dbReference type="EMBL" id="QKZL01000004">
    <property type="protein sequence ID" value="PZX17672.1"/>
    <property type="molecule type" value="Genomic_DNA"/>
</dbReference>
<sequence>MRHILLAICLMMVSAGIAVADPVEGVWQTEVDDGAYAHIRMAPCGALICGVIARTFDSRGEFASDERGKVLVRDMKPVGGGAYEGRVWRPSNGKIYLGKMNLQGDRLKLRGCVAGGLICSSQTWVRVQ</sequence>
<protein>
    <submittedName>
        <fullName evidence="3">Uncharacterized protein DUF2147</fullName>
    </submittedName>
</protein>
<dbReference type="InterPro" id="IPR019223">
    <property type="entry name" value="DUF2147"/>
</dbReference>
<dbReference type="Gene3D" id="2.40.128.520">
    <property type="match status" value="1"/>
</dbReference>
<dbReference type="PANTHER" id="PTHR36919">
    <property type="entry name" value="BLR1215 PROTEIN"/>
    <property type="match status" value="1"/>
</dbReference>
<keyword evidence="4" id="KW-1185">Reference proteome</keyword>
<feature type="signal peptide" evidence="1">
    <location>
        <begin position="1"/>
        <end position="20"/>
    </location>
</feature>
<dbReference type="Proteomes" id="UP000248916">
    <property type="component" value="Unassembled WGS sequence"/>
</dbReference>
<dbReference type="RefSeq" id="WP_111536559.1">
    <property type="nucleotide sequence ID" value="NZ_QKZL01000004.1"/>
</dbReference>
<keyword evidence="1" id="KW-0732">Signal</keyword>
<feature type="domain" description="DUF2147" evidence="2">
    <location>
        <begin position="25"/>
        <end position="126"/>
    </location>
</feature>
<gene>
    <name evidence="3" type="ORF">LX81_01397</name>
</gene>
<reference evidence="3 4" key="1">
    <citation type="submission" date="2018-06" db="EMBL/GenBank/DDBJ databases">
        <title>Genomic Encyclopedia of Archaeal and Bacterial Type Strains, Phase II (KMG-II): from individual species to whole genera.</title>
        <authorList>
            <person name="Goeker M."/>
        </authorList>
    </citation>
    <scope>NUCLEOTIDE SEQUENCE [LARGE SCALE GENOMIC DNA]</scope>
    <source>
        <strain evidence="3 4">DSM 22009</strain>
    </source>
</reference>
<evidence type="ECO:0000313" key="4">
    <source>
        <dbReference type="Proteomes" id="UP000248916"/>
    </source>
</evidence>
<feature type="chain" id="PRO_5016052032" evidence="1">
    <location>
        <begin position="21"/>
        <end position="128"/>
    </location>
</feature>
<accession>A0A2W7P2K5</accession>
<organism evidence="3 4">
    <name type="scientific">Palleronia aestuarii</name>
    <dbReference type="NCBI Taxonomy" id="568105"/>
    <lineage>
        <taxon>Bacteria</taxon>
        <taxon>Pseudomonadati</taxon>
        <taxon>Pseudomonadota</taxon>
        <taxon>Alphaproteobacteria</taxon>
        <taxon>Rhodobacterales</taxon>
        <taxon>Roseobacteraceae</taxon>
        <taxon>Palleronia</taxon>
    </lineage>
</organism>
<dbReference type="OrthoDB" id="9811671at2"/>